<dbReference type="AlphaFoldDB" id="A0A7W2KF45"/>
<evidence type="ECO:0000256" key="1">
    <source>
        <dbReference type="SAM" id="MobiDB-lite"/>
    </source>
</evidence>
<feature type="compositionally biased region" description="Basic and acidic residues" evidence="1">
    <location>
        <begin position="18"/>
        <end position="27"/>
    </location>
</feature>
<comment type="caution">
    <text evidence="2">The sequence shown here is derived from an EMBL/GenBank/DDBJ whole genome shotgun (WGS) entry which is preliminary data.</text>
</comment>
<organism evidence="2 3">
    <name type="scientific">Pseudomonas juntendi</name>
    <dbReference type="NCBI Taxonomy" id="2666183"/>
    <lineage>
        <taxon>Bacteria</taxon>
        <taxon>Pseudomonadati</taxon>
        <taxon>Pseudomonadota</taxon>
        <taxon>Gammaproteobacteria</taxon>
        <taxon>Pseudomonadales</taxon>
        <taxon>Pseudomonadaceae</taxon>
        <taxon>Pseudomonas</taxon>
    </lineage>
</organism>
<feature type="region of interest" description="Disordered" evidence="1">
    <location>
        <begin position="1"/>
        <end position="52"/>
    </location>
</feature>
<dbReference type="EMBL" id="JACGCX010000004">
    <property type="protein sequence ID" value="MBA6097353.1"/>
    <property type="molecule type" value="Genomic_DNA"/>
</dbReference>
<dbReference type="RefSeq" id="WP_182389318.1">
    <property type="nucleotide sequence ID" value="NZ_JACGCX010000004.1"/>
</dbReference>
<feature type="compositionally biased region" description="Basic and acidic residues" evidence="1">
    <location>
        <begin position="39"/>
        <end position="52"/>
    </location>
</feature>
<sequence length="52" mass="5502">MTASEKDKATEQAETAGEQERDNDAQRPDGSGGTSHDSTAQKEAREKGEHGA</sequence>
<evidence type="ECO:0000313" key="3">
    <source>
        <dbReference type="Proteomes" id="UP000545074"/>
    </source>
</evidence>
<feature type="compositionally biased region" description="Basic and acidic residues" evidence="1">
    <location>
        <begin position="1"/>
        <end position="11"/>
    </location>
</feature>
<reference evidence="2 3" key="1">
    <citation type="submission" date="2020-07" db="EMBL/GenBank/DDBJ databases">
        <title>Diversity of carbapenemase encoding genes among Pseudomonas putida group clinical isolates in a tertiary Brazilian hospital.</title>
        <authorList>
            <person name="Alberto-Lei F."/>
            <person name="Nodari C.S."/>
            <person name="Streling A.P."/>
            <person name="Paulino J.T."/>
            <person name="Bessa-Neto F.O."/>
            <person name="Cayo R."/>
            <person name="Gales A.C."/>
        </authorList>
    </citation>
    <scope>NUCLEOTIDE SEQUENCE [LARGE SCALE GENOMIC DNA]</scope>
    <source>
        <strain evidence="2 3">12815</strain>
    </source>
</reference>
<protein>
    <submittedName>
        <fullName evidence="2">Uncharacterized protein</fullName>
    </submittedName>
</protein>
<name>A0A7W2KF45_9PSED</name>
<gene>
    <name evidence="2" type="ORF">H4C80_09500</name>
</gene>
<accession>A0A7W2KF45</accession>
<evidence type="ECO:0000313" key="2">
    <source>
        <dbReference type="EMBL" id="MBA6097353.1"/>
    </source>
</evidence>
<dbReference type="Proteomes" id="UP000545074">
    <property type="component" value="Unassembled WGS sequence"/>
</dbReference>
<proteinExistence type="predicted"/>